<dbReference type="AlphaFoldDB" id="A0A1H6B7D3"/>
<keyword evidence="2 7" id="KW-0813">Transport</keyword>
<dbReference type="PANTHER" id="PTHR43744:SF9">
    <property type="entry name" value="POLYGALACTURONAN_RHAMNOGALACTURONAN TRANSPORT SYSTEM PERMEASE PROTEIN YTCP"/>
    <property type="match status" value="1"/>
</dbReference>
<proteinExistence type="inferred from homology"/>
<sequence>MAEVYRTGRRAELPAWRERPSAGTQFAKALVIAVIVTVMLYPFLYVVASSFATPAAANSGGLLPTSFSLDAYRSIFAGDVVTRALLVSVGVTVAGTVLSVLFTVSTAYGLSRTKDVPGSKAALYLILLTMLFGAGIIPQYLLIRNLGLVDSYWSLILPGMVSAFNLVVVRNFFMDIPAELLESARIDGAGELRILLRIVLPLSRAVIAVIALFYAVGYWNNFFNAMLYLNDSTKWPMPQVLNEYVLQGGQLSTVTDLHQAAPPSQTVQMAVVVIATVPILAVYPFAQRYFTKGVLTGAIKG</sequence>
<evidence type="ECO:0000259" key="8">
    <source>
        <dbReference type="PROSITE" id="PS50928"/>
    </source>
</evidence>
<dbReference type="OrthoDB" id="9810086at2"/>
<gene>
    <name evidence="9" type="ORF">SAMN05216223_106254</name>
</gene>
<feature type="transmembrane region" description="Helical" evidence="7">
    <location>
        <begin position="267"/>
        <end position="286"/>
    </location>
</feature>
<keyword evidence="3" id="KW-1003">Cell membrane</keyword>
<dbReference type="Gene3D" id="1.10.3720.10">
    <property type="entry name" value="MetI-like"/>
    <property type="match status" value="1"/>
</dbReference>
<dbReference type="EMBL" id="FNVU01000006">
    <property type="protein sequence ID" value="SEG56127.1"/>
    <property type="molecule type" value="Genomic_DNA"/>
</dbReference>
<reference evidence="9 10" key="1">
    <citation type="submission" date="2016-10" db="EMBL/GenBank/DDBJ databases">
        <authorList>
            <person name="de Groot N.N."/>
        </authorList>
    </citation>
    <scope>NUCLEOTIDE SEQUENCE [LARGE SCALE GENOMIC DNA]</scope>
    <source>
        <strain evidence="9 10">CGMCC 4.2023</strain>
    </source>
</reference>
<feature type="transmembrane region" description="Helical" evidence="7">
    <location>
        <begin position="26"/>
        <end position="48"/>
    </location>
</feature>
<comment type="similarity">
    <text evidence="7">Belongs to the binding-protein-dependent transport system permease family.</text>
</comment>
<organism evidence="9 10">
    <name type="scientific">Actinacidiphila yanglinensis</name>
    <dbReference type="NCBI Taxonomy" id="310779"/>
    <lineage>
        <taxon>Bacteria</taxon>
        <taxon>Bacillati</taxon>
        <taxon>Actinomycetota</taxon>
        <taxon>Actinomycetes</taxon>
        <taxon>Kitasatosporales</taxon>
        <taxon>Streptomycetaceae</taxon>
        <taxon>Actinacidiphila</taxon>
    </lineage>
</organism>
<dbReference type="GO" id="GO:0005886">
    <property type="term" value="C:plasma membrane"/>
    <property type="evidence" value="ECO:0007669"/>
    <property type="project" value="UniProtKB-SubCell"/>
</dbReference>
<keyword evidence="5 7" id="KW-1133">Transmembrane helix</keyword>
<evidence type="ECO:0000256" key="4">
    <source>
        <dbReference type="ARBA" id="ARBA00022692"/>
    </source>
</evidence>
<dbReference type="InterPro" id="IPR035906">
    <property type="entry name" value="MetI-like_sf"/>
</dbReference>
<accession>A0A1H6B7D3</accession>
<dbReference type="PROSITE" id="PS50928">
    <property type="entry name" value="ABC_TM1"/>
    <property type="match status" value="1"/>
</dbReference>
<dbReference type="Proteomes" id="UP000236754">
    <property type="component" value="Unassembled WGS sequence"/>
</dbReference>
<feature type="transmembrane region" description="Helical" evidence="7">
    <location>
        <begin position="194"/>
        <end position="219"/>
    </location>
</feature>
<evidence type="ECO:0000256" key="5">
    <source>
        <dbReference type="ARBA" id="ARBA00022989"/>
    </source>
</evidence>
<dbReference type="CDD" id="cd06261">
    <property type="entry name" value="TM_PBP2"/>
    <property type="match status" value="1"/>
</dbReference>
<keyword evidence="6 7" id="KW-0472">Membrane</keyword>
<keyword evidence="4 7" id="KW-0812">Transmembrane</keyword>
<dbReference type="SUPFAM" id="SSF161098">
    <property type="entry name" value="MetI-like"/>
    <property type="match status" value="1"/>
</dbReference>
<protein>
    <submittedName>
        <fullName evidence="9">Carbohydrate ABC transporter membrane protein 2, CUT1 family</fullName>
    </submittedName>
</protein>
<keyword evidence="10" id="KW-1185">Reference proteome</keyword>
<evidence type="ECO:0000313" key="9">
    <source>
        <dbReference type="EMBL" id="SEG56127.1"/>
    </source>
</evidence>
<dbReference type="Pfam" id="PF00528">
    <property type="entry name" value="BPD_transp_1"/>
    <property type="match status" value="1"/>
</dbReference>
<evidence type="ECO:0000256" key="2">
    <source>
        <dbReference type="ARBA" id="ARBA00022448"/>
    </source>
</evidence>
<feature type="transmembrane region" description="Helical" evidence="7">
    <location>
        <begin position="155"/>
        <end position="173"/>
    </location>
</feature>
<feature type="domain" description="ABC transmembrane type-1" evidence="8">
    <location>
        <begin position="85"/>
        <end position="286"/>
    </location>
</feature>
<evidence type="ECO:0000256" key="7">
    <source>
        <dbReference type="RuleBase" id="RU363032"/>
    </source>
</evidence>
<dbReference type="RefSeq" id="WP_103886525.1">
    <property type="nucleotide sequence ID" value="NZ_FNVU01000006.1"/>
</dbReference>
<name>A0A1H6B7D3_9ACTN</name>
<evidence type="ECO:0000256" key="1">
    <source>
        <dbReference type="ARBA" id="ARBA00004651"/>
    </source>
</evidence>
<evidence type="ECO:0000313" key="10">
    <source>
        <dbReference type="Proteomes" id="UP000236754"/>
    </source>
</evidence>
<comment type="subcellular location">
    <subcellularLocation>
        <location evidence="1 7">Cell membrane</location>
        <topology evidence="1 7">Multi-pass membrane protein</topology>
    </subcellularLocation>
</comment>
<feature type="transmembrane region" description="Helical" evidence="7">
    <location>
        <begin position="84"/>
        <end position="110"/>
    </location>
</feature>
<dbReference type="GO" id="GO:0055085">
    <property type="term" value="P:transmembrane transport"/>
    <property type="evidence" value="ECO:0007669"/>
    <property type="project" value="InterPro"/>
</dbReference>
<evidence type="ECO:0000256" key="3">
    <source>
        <dbReference type="ARBA" id="ARBA00022475"/>
    </source>
</evidence>
<dbReference type="PANTHER" id="PTHR43744">
    <property type="entry name" value="ABC TRANSPORTER PERMEASE PROTEIN MG189-RELATED-RELATED"/>
    <property type="match status" value="1"/>
</dbReference>
<feature type="transmembrane region" description="Helical" evidence="7">
    <location>
        <begin position="122"/>
        <end position="143"/>
    </location>
</feature>
<evidence type="ECO:0000256" key="6">
    <source>
        <dbReference type="ARBA" id="ARBA00023136"/>
    </source>
</evidence>
<dbReference type="InterPro" id="IPR000515">
    <property type="entry name" value="MetI-like"/>
</dbReference>